<dbReference type="AlphaFoldDB" id="A0A9P8A384"/>
<feature type="region of interest" description="Disordered" evidence="1">
    <location>
        <begin position="244"/>
        <end position="271"/>
    </location>
</feature>
<feature type="domain" description="START" evidence="3">
    <location>
        <begin position="298"/>
        <end position="464"/>
    </location>
</feature>
<evidence type="ECO:0000313" key="5">
    <source>
        <dbReference type="Proteomes" id="UP000717515"/>
    </source>
</evidence>
<proteinExistence type="predicted"/>
<dbReference type="PANTHER" id="PTHR19308:SF14">
    <property type="entry name" value="START DOMAIN-CONTAINING PROTEIN"/>
    <property type="match status" value="1"/>
</dbReference>
<dbReference type="GO" id="GO:0008289">
    <property type="term" value="F:lipid binding"/>
    <property type="evidence" value="ECO:0007669"/>
    <property type="project" value="InterPro"/>
</dbReference>
<feature type="compositionally biased region" description="Basic and acidic residues" evidence="1">
    <location>
        <begin position="544"/>
        <end position="562"/>
    </location>
</feature>
<evidence type="ECO:0000259" key="3">
    <source>
        <dbReference type="PROSITE" id="PS50848"/>
    </source>
</evidence>
<dbReference type="PANTHER" id="PTHR19308">
    <property type="entry name" value="PHOSPHATIDYLCHOLINE TRANSFER PROTEIN"/>
    <property type="match status" value="1"/>
</dbReference>
<evidence type="ECO:0000256" key="2">
    <source>
        <dbReference type="SAM" id="Phobius"/>
    </source>
</evidence>
<dbReference type="EMBL" id="JAIFTL010000097">
    <property type="protein sequence ID" value="KAG9323537.1"/>
    <property type="molecule type" value="Genomic_DNA"/>
</dbReference>
<feature type="region of interest" description="Disordered" evidence="1">
    <location>
        <begin position="1"/>
        <end position="39"/>
    </location>
</feature>
<evidence type="ECO:0000313" key="4">
    <source>
        <dbReference type="EMBL" id="KAG9323537.1"/>
    </source>
</evidence>
<dbReference type="Proteomes" id="UP000717515">
    <property type="component" value="Unassembled WGS sequence"/>
</dbReference>
<accession>A0A9P8A384</accession>
<keyword evidence="2" id="KW-0812">Transmembrane</keyword>
<reference evidence="4" key="1">
    <citation type="submission" date="2021-07" db="EMBL/GenBank/DDBJ databases">
        <title>Draft genome of Mortierella alpina, strain LL118, isolated from an aspen leaf litter sample.</title>
        <authorList>
            <person name="Yang S."/>
            <person name="Vinatzer B.A."/>
        </authorList>
    </citation>
    <scope>NUCLEOTIDE SEQUENCE</scope>
    <source>
        <strain evidence="4">LL118</strain>
    </source>
</reference>
<evidence type="ECO:0000256" key="1">
    <source>
        <dbReference type="SAM" id="MobiDB-lite"/>
    </source>
</evidence>
<dbReference type="InterPro" id="IPR023393">
    <property type="entry name" value="START-like_dom_sf"/>
</dbReference>
<protein>
    <recommendedName>
        <fullName evidence="3">START domain-containing protein</fullName>
    </recommendedName>
</protein>
<dbReference type="CDD" id="cd00177">
    <property type="entry name" value="START"/>
    <property type="match status" value="1"/>
</dbReference>
<dbReference type="InterPro" id="IPR051213">
    <property type="entry name" value="START_lipid_transfer"/>
</dbReference>
<dbReference type="Pfam" id="PF01852">
    <property type="entry name" value="START"/>
    <property type="match status" value="1"/>
</dbReference>
<dbReference type="SUPFAM" id="SSF55961">
    <property type="entry name" value="Bet v1-like"/>
    <property type="match status" value="1"/>
</dbReference>
<dbReference type="GO" id="GO:0005737">
    <property type="term" value="C:cytoplasm"/>
    <property type="evidence" value="ECO:0007669"/>
    <property type="project" value="UniProtKB-ARBA"/>
</dbReference>
<feature type="transmembrane region" description="Helical" evidence="2">
    <location>
        <begin position="661"/>
        <end position="678"/>
    </location>
</feature>
<gene>
    <name evidence="4" type="ORF">KVV02_003357</name>
</gene>
<dbReference type="SMART" id="SM00234">
    <property type="entry name" value="START"/>
    <property type="match status" value="1"/>
</dbReference>
<feature type="region of interest" description="Disordered" evidence="1">
    <location>
        <begin position="540"/>
        <end position="631"/>
    </location>
</feature>
<sequence>MDMHAPTLPNMSFIPLSPPLHRASHPTRTRSLPDPSSLSPTRFSSTLLIHSDPAFPLRGPDLVMLANSGPCSNVRYILFPHTSDSRTVWHKSTPPTIQSRSTRGCYKMVDTTQSPLAMLVLVTPYTVLYVVNQLFLHGILDKIHYLFFELIFVLAFRKVFGLPDLTERFFPSQGPIHVQSVEGVQPVKTHLAGPGTSTTTTTAVAADITDCVTFAGTGVKSPSVGTKMTKMSVGSIKTTTFRDEEGIKTAHGSDPSVLRSRSKTVSSHSTKKPVLEVKDTPYVTELAAMETKFMDYISNTEIWEKVYEDSASINSIQVFQYKSRPMCYKIIANMSNTAAVTFDALCDLDRRSEWDPMCVEARVLEAVAPGTTIQYVRTKAVWPTASRDTVVLGTIKDLGDKGLFMVNASCGHASMPERVKEKIVRMETAVAGHIIVPLEDDPKRCRLTQILDADLKGWIPDKVIQMVSTKAVPDGLRAVNALIPKTAPYFESKVLAIASQAKQQIESTLIDPRPGIDHAVAMLEGHENDLVADPVEQGLELPSEDDKDHSECEDGVRGEKPHELRRRRSGSNSSLATLSDRMRVVKANVEVDRRDSVGTRPHSRTNSSEGSSDHKRISITEGKGTSPGALEKTKSTSTFRVFWEGIKENLGFGLAGKANKILVAVIVVAVLGSSVAKLKRR</sequence>
<comment type="caution">
    <text evidence="4">The sequence shown here is derived from an EMBL/GenBank/DDBJ whole genome shotgun (WGS) entry which is preliminary data.</text>
</comment>
<keyword evidence="2" id="KW-0472">Membrane</keyword>
<organism evidence="4 5">
    <name type="scientific">Mortierella alpina</name>
    <name type="common">Oleaginous fungus</name>
    <name type="synonym">Mortierella renispora</name>
    <dbReference type="NCBI Taxonomy" id="64518"/>
    <lineage>
        <taxon>Eukaryota</taxon>
        <taxon>Fungi</taxon>
        <taxon>Fungi incertae sedis</taxon>
        <taxon>Mucoromycota</taxon>
        <taxon>Mortierellomycotina</taxon>
        <taxon>Mortierellomycetes</taxon>
        <taxon>Mortierellales</taxon>
        <taxon>Mortierellaceae</taxon>
        <taxon>Mortierella</taxon>
    </lineage>
</organism>
<keyword evidence="2" id="KW-1133">Transmembrane helix</keyword>
<name>A0A9P8A384_MORAP</name>
<dbReference type="InterPro" id="IPR002913">
    <property type="entry name" value="START_lipid-bd_dom"/>
</dbReference>
<dbReference type="PROSITE" id="PS50848">
    <property type="entry name" value="START"/>
    <property type="match status" value="1"/>
</dbReference>
<dbReference type="Gene3D" id="3.30.530.20">
    <property type="match status" value="1"/>
</dbReference>